<dbReference type="RefSeq" id="WP_183851991.1">
    <property type="nucleotide sequence ID" value="NZ_JACHOO010000001.1"/>
</dbReference>
<accession>A0A7W9FJA2</accession>
<keyword evidence="4" id="KW-1185">Reference proteome</keyword>
<comment type="caution">
    <text evidence="3">The sequence shown here is derived from an EMBL/GenBank/DDBJ whole genome shotgun (WGS) entry which is preliminary data.</text>
</comment>
<sequence length="116" mass="13217">MTEPRTGPFKRGMRDVATIQSRLTHARPNNRTQAVGRYARLENERMRLQRELDNWTMRKLEAERALARIDAEIAAMRDLLLGTPDAARTPARRRRAAPKGQEALVSAPALPEPLDY</sequence>
<dbReference type="AlphaFoldDB" id="A0A7W9FJA2"/>
<proteinExistence type="predicted"/>
<keyword evidence="1" id="KW-0175">Coiled coil</keyword>
<evidence type="ECO:0000256" key="1">
    <source>
        <dbReference type="SAM" id="Coils"/>
    </source>
</evidence>
<feature type="region of interest" description="Disordered" evidence="2">
    <location>
        <begin position="86"/>
        <end position="116"/>
    </location>
</feature>
<dbReference type="EMBL" id="JACHOO010000001">
    <property type="protein sequence ID" value="MBB5751376.1"/>
    <property type="molecule type" value="Genomic_DNA"/>
</dbReference>
<evidence type="ECO:0000313" key="4">
    <source>
        <dbReference type="Proteomes" id="UP000523821"/>
    </source>
</evidence>
<evidence type="ECO:0000256" key="2">
    <source>
        <dbReference type="SAM" id="MobiDB-lite"/>
    </source>
</evidence>
<evidence type="ECO:0000313" key="3">
    <source>
        <dbReference type="EMBL" id="MBB5751376.1"/>
    </source>
</evidence>
<protein>
    <submittedName>
        <fullName evidence="3">Putative nucleic acid-binding Zn-ribbon protein</fullName>
    </submittedName>
</protein>
<feature type="coiled-coil region" evidence="1">
    <location>
        <begin position="31"/>
        <end position="79"/>
    </location>
</feature>
<organism evidence="3 4">
    <name type="scientific">Prosthecomicrobium pneumaticum</name>
    <dbReference type="NCBI Taxonomy" id="81895"/>
    <lineage>
        <taxon>Bacteria</taxon>
        <taxon>Pseudomonadati</taxon>
        <taxon>Pseudomonadota</taxon>
        <taxon>Alphaproteobacteria</taxon>
        <taxon>Hyphomicrobiales</taxon>
        <taxon>Kaistiaceae</taxon>
        <taxon>Prosthecomicrobium</taxon>
    </lineage>
</organism>
<dbReference type="Proteomes" id="UP000523821">
    <property type="component" value="Unassembled WGS sequence"/>
</dbReference>
<name>A0A7W9FJA2_9HYPH</name>
<gene>
    <name evidence="3" type="ORF">GGQ63_000419</name>
</gene>
<reference evidence="3 4" key="1">
    <citation type="submission" date="2020-08" db="EMBL/GenBank/DDBJ databases">
        <title>Genomic Encyclopedia of Type Strains, Phase IV (KMG-IV): sequencing the most valuable type-strain genomes for metagenomic binning, comparative biology and taxonomic classification.</title>
        <authorList>
            <person name="Goeker M."/>
        </authorList>
    </citation>
    <scope>NUCLEOTIDE SEQUENCE [LARGE SCALE GENOMIC DNA]</scope>
    <source>
        <strain evidence="3 4">DSM 16268</strain>
    </source>
</reference>